<protein>
    <submittedName>
        <fullName evidence="2">Uncharacterized protein</fullName>
    </submittedName>
</protein>
<evidence type="ECO:0000313" key="2">
    <source>
        <dbReference type="EMBL" id="KAG7086123.1"/>
    </source>
</evidence>
<dbReference type="OrthoDB" id="3364707at2759"/>
<proteinExistence type="predicted"/>
<feature type="compositionally biased region" description="Pro residues" evidence="1">
    <location>
        <begin position="254"/>
        <end position="266"/>
    </location>
</feature>
<evidence type="ECO:0000313" key="3">
    <source>
        <dbReference type="Proteomes" id="UP001049176"/>
    </source>
</evidence>
<feature type="compositionally biased region" description="Low complexity" evidence="1">
    <location>
        <begin position="67"/>
        <end position="77"/>
    </location>
</feature>
<feature type="compositionally biased region" description="Basic and acidic residues" evidence="1">
    <location>
        <begin position="214"/>
        <end position="230"/>
    </location>
</feature>
<feature type="region of interest" description="Disordered" evidence="1">
    <location>
        <begin position="26"/>
        <end position="77"/>
    </location>
</feature>
<accession>A0A9P7RMX3</accession>
<feature type="compositionally biased region" description="Polar residues" evidence="1">
    <location>
        <begin position="158"/>
        <end position="167"/>
    </location>
</feature>
<dbReference type="EMBL" id="CM032190">
    <property type="protein sequence ID" value="KAG7086123.1"/>
    <property type="molecule type" value="Genomic_DNA"/>
</dbReference>
<dbReference type="KEGG" id="more:E1B28_002082"/>
<reference evidence="2" key="1">
    <citation type="journal article" date="2021" name="Genome Biol. Evol.">
        <title>The assembled and annotated genome of the fairy-ring fungus Marasmius oreades.</title>
        <authorList>
            <person name="Hiltunen M."/>
            <person name="Ament-Velasquez S.L."/>
            <person name="Johannesson H."/>
        </authorList>
    </citation>
    <scope>NUCLEOTIDE SEQUENCE</scope>
    <source>
        <strain evidence="2">03SP1</strain>
    </source>
</reference>
<keyword evidence="3" id="KW-1185">Reference proteome</keyword>
<dbReference type="GeneID" id="66071158"/>
<dbReference type="RefSeq" id="XP_043002594.1">
    <property type="nucleotide sequence ID" value="XM_043158996.1"/>
</dbReference>
<dbReference type="Proteomes" id="UP001049176">
    <property type="component" value="Chromosome 10"/>
</dbReference>
<organism evidence="2 3">
    <name type="scientific">Marasmius oreades</name>
    <name type="common">fairy-ring Marasmius</name>
    <dbReference type="NCBI Taxonomy" id="181124"/>
    <lineage>
        <taxon>Eukaryota</taxon>
        <taxon>Fungi</taxon>
        <taxon>Dikarya</taxon>
        <taxon>Basidiomycota</taxon>
        <taxon>Agaricomycotina</taxon>
        <taxon>Agaricomycetes</taxon>
        <taxon>Agaricomycetidae</taxon>
        <taxon>Agaricales</taxon>
        <taxon>Marasmiineae</taxon>
        <taxon>Marasmiaceae</taxon>
        <taxon>Marasmius</taxon>
    </lineage>
</organism>
<feature type="compositionally biased region" description="Polar residues" evidence="1">
    <location>
        <begin position="176"/>
        <end position="185"/>
    </location>
</feature>
<sequence length="330" mass="35132">MSVGTVLTDDGLGVMMKCEGGRAVGAGSRTTLQTQPRFYPGMNSTSSPAPTPYPPLSHGLAPPTISTPPHATPPTRAHYPLKRHSLVQKLGAEDMKRLLSKPAAVSGYSSTSDTENYSRRRPSTAVVVGSTKSPIPPRKKVATPQSHLATSKHEGSLGSASDTTSNRPIPVGGSSRVASCSNDVPSATPVEPGKGFSLLGRTPSLGRLASEEFLTWRRDNEKPDSMEKNARNAPRKPPLENLPTIESLLSSNAHPPPSDATSPPPTGRLARSGNSPSRGVIPIQAPRRTPAEEIMLAYRQQVAREEAIHKTLGHEVKAGEVLTIRRGRPR</sequence>
<evidence type="ECO:0000256" key="1">
    <source>
        <dbReference type="SAM" id="MobiDB-lite"/>
    </source>
</evidence>
<comment type="caution">
    <text evidence="2">The sequence shown here is derived from an EMBL/GenBank/DDBJ whole genome shotgun (WGS) entry which is preliminary data.</text>
</comment>
<dbReference type="AlphaFoldDB" id="A0A9P7RMX3"/>
<feature type="region of interest" description="Disordered" evidence="1">
    <location>
        <begin position="98"/>
        <end position="289"/>
    </location>
</feature>
<name>A0A9P7RMX3_9AGAR</name>
<gene>
    <name evidence="2" type="ORF">E1B28_002082</name>
</gene>